<dbReference type="RefSeq" id="WP_331302040.1">
    <property type="nucleotide sequence ID" value="NZ_MLCA01000006.1"/>
</dbReference>
<dbReference type="Pfam" id="PF01135">
    <property type="entry name" value="PCMT"/>
    <property type="match status" value="1"/>
</dbReference>
<evidence type="ECO:0000256" key="3">
    <source>
        <dbReference type="ARBA" id="ARBA00030757"/>
    </source>
</evidence>
<name>A0ABU7TNI8_9HYPH</name>
<dbReference type="Proteomes" id="UP001355206">
    <property type="component" value="Unassembled WGS sequence"/>
</dbReference>
<sequence>MIDYAQARRMMVDCQLRTFDVNDNTVLDAFDTVPREAFVPKGREPFAYIDQTLNLGEAGSETRCMPAPMVLARMVQALRVRPGIAALDVASGYGYAAAIMAQLGARVTALESVSDLAAAARARLGASAQVIEGPIADGAPKQGPFDVILINGRVEVRPQTLLNQLKDDGRLVCVLGPHRNAKVTLFVRAGDAFGARPLFDASLPGLEAFAAEAGFAF</sequence>
<organism evidence="4 5">
    <name type="scientific">Methylobacterium oryzae</name>
    <dbReference type="NCBI Taxonomy" id="334852"/>
    <lineage>
        <taxon>Bacteria</taxon>
        <taxon>Pseudomonadati</taxon>
        <taxon>Pseudomonadota</taxon>
        <taxon>Alphaproteobacteria</taxon>
        <taxon>Hyphomicrobiales</taxon>
        <taxon>Methylobacteriaceae</taxon>
        <taxon>Methylobacterium</taxon>
    </lineage>
</organism>
<dbReference type="InterPro" id="IPR000682">
    <property type="entry name" value="PCMT"/>
</dbReference>
<dbReference type="Gene3D" id="3.40.50.150">
    <property type="entry name" value="Vaccinia Virus protein VP39"/>
    <property type="match status" value="1"/>
</dbReference>
<dbReference type="EMBL" id="MLCA01000006">
    <property type="protein sequence ID" value="MEE7491295.1"/>
    <property type="molecule type" value="Genomic_DNA"/>
</dbReference>
<dbReference type="PANTHER" id="PTHR11579:SF18">
    <property type="entry name" value="PROTEIN-L-ISOASPARTATE O-METHYLTRANSFERASE"/>
    <property type="match status" value="1"/>
</dbReference>
<gene>
    <name evidence="4" type="ORF">MOTC310_12805</name>
</gene>
<reference evidence="4 5" key="1">
    <citation type="journal article" date="2012" name="Genet. Mol. Biol.">
        <title>Analysis of 16S rRNA and mxaF genes revealing insights into Methylobacterium niche-specific plant association.</title>
        <authorList>
            <person name="Dourado M.N."/>
            <person name="Andreote F.D."/>
            <person name="Dini-Andreote F."/>
            <person name="Conti R."/>
            <person name="Araujo J.M."/>
            <person name="Araujo W.L."/>
        </authorList>
    </citation>
    <scope>NUCLEOTIDE SEQUENCE [LARGE SCALE GENOMIC DNA]</scope>
    <source>
        <strain evidence="4 5">TC3-10</strain>
    </source>
</reference>
<proteinExistence type="inferred from homology"/>
<dbReference type="SUPFAM" id="SSF53335">
    <property type="entry name" value="S-adenosyl-L-methionine-dependent methyltransferases"/>
    <property type="match status" value="1"/>
</dbReference>
<evidence type="ECO:0000256" key="2">
    <source>
        <dbReference type="ARBA" id="ARBA00013346"/>
    </source>
</evidence>
<accession>A0ABU7TNI8</accession>
<evidence type="ECO:0000313" key="5">
    <source>
        <dbReference type="Proteomes" id="UP001355206"/>
    </source>
</evidence>
<dbReference type="PANTHER" id="PTHR11579">
    <property type="entry name" value="PROTEIN-L-ISOASPARTATE O-METHYLTRANSFERASE"/>
    <property type="match status" value="1"/>
</dbReference>
<protein>
    <recommendedName>
        <fullName evidence="2">Protein-L-isoaspartate O-methyltransferase</fullName>
    </recommendedName>
    <alternativeName>
        <fullName evidence="3">Protein L-isoaspartyl methyltransferase</fullName>
    </alternativeName>
</protein>
<comment type="similarity">
    <text evidence="1">Belongs to the methyltransferase superfamily. L-isoaspartyl/D-aspartyl protein methyltransferase family.</text>
</comment>
<evidence type="ECO:0000313" key="4">
    <source>
        <dbReference type="EMBL" id="MEE7491295.1"/>
    </source>
</evidence>
<evidence type="ECO:0000256" key="1">
    <source>
        <dbReference type="ARBA" id="ARBA00005369"/>
    </source>
</evidence>
<dbReference type="InterPro" id="IPR029063">
    <property type="entry name" value="SAM-dependent_MTases_sf"/>
</dbReference>
<comment type="caution">
    <text evidence="4">The sequence shown here is derived from an EMBL/GenBank/DDBJ whole genome shotgun (WGS) entry which is preliminary data.</text>
</comment>
<keyword evidence="5" id="KW-1185">Reference proteome</keyword>